<evidence type="ECO:0008006" key="5">
    <source>
        <dbReference type="Google" id="ProtNLM"/>
    </source>
</evidence>
<dbReference type="PANTHER" id="PTHR35902">
    <property type="entry name" value="S-LAYER DOMAIN-LIKE PROTEIN-RELATED"/>
    <property type="match status" value="1"/>
</dbReference>
<dbReference type="PANTHER" id="PTHR35902:SF3">
    <property type="entry name" value="NPCBM-ASSOCIATED, NEW3 DOMAIN OF ALPHA-GALACTOSIDASE"/>
    <property type="match status" value="1"/>
</dbReference>
<feature type="signal peptide" evidence="2">
    <location>
        <begin position="1"/>
        <end position="20"/>
    </location>
</feature>
<dbReference type="SUPFAM" id="SSF49309">
    <property type="entry name" value="Transglutaminase, two C-terminal domains"/>
    <property type="match status" value="1"/>
</dbReference>
<organism evidence="3 4">
    <name type="scientific">Alkaliphilus peptidifermentans DSM 18978</name>
    <dbReference type="NCBI Taxonomy" id="1120976"/>
    <lineage>
        <taxon>Bacteria</taxon>
        <taxon>Bacillati</taxon>
        <taxon>Bacillota</taxon>
        <taxon>Clostridia</taxon>
        <taxon>Peptostreptococcales</taxon>
        <taxon>Natronincolaceae</taxon>
        <taxon>Alkaliphilus</taxon>
    </lineage>
</organism>
<dbReference type="InterPro" id="IPR036238">
    <property type="entry name" value="Transglutaminase_C_sf"/>
</dbReference>
<dbReference type="GO" id="GO:0003810">
    <property type="term" value="F:protein-glutamine gamma-glutamyltransferase activity"/>
    <property type="evidence" value="ECO:0007669"/>
    <property type="project" value="InterPro"/>
</dbReference>
<keyword evidence="4" id="KW-1185">Reference proteome</keyword>
<evidence type="ECO:0000256" key="2">
    <source>
        <dbReference type="SAM" id="SignalP"/>
    </source>
</evidence>
<keyword evidence="1" id="KW-1133">Transmembrane helix</keyword>
<feature type="chain" id="PRO_5038924120" description="CARDB domain-containing protein" evidence="2">
    <location>
        <begin position="21"/>
        <end position="807"/>
    </location>
</feature>
<dbReference type="InterPro" id="IPR013783">
    <property type="entry name" value="Ig-like_fold"/>
</dbReference>
<sequence>MKKILSFLLITVILSTQGLSFSFGNSKDFVIKDSYQVNEYHTRINTPIYKGDRFKQRFDITNNTGDTISNIRLVPDGTSSFAYFEVPEPIYKGSVADSDSFSITVDMLYFGGDNHFPFLLKYNEGGVEVTSPSYYSNITNVRDTSDTDPPATSKKDVPRLVIENLEIPSADAGESFDLDLTVKNSSNYFAKDIIVTLLLDEIENQPFAIEEANLRRSISSLSVNRSEEIMYKLRVKDTAAADTYAVKFKFDFVNSQGDIFSTTETIYVNVTNEKVQPKVMINRMRFSPEKLEAGGSTEMTVHLKNSGSLEAKNIHVSLVGLTNNGITVVNNTNNRYVKELKGGEDTIVFFDLHASARITDGNHPLTLKLKYEDTKNGTQSDEHIFFIPVGNELGRGPQIEIINIEAPTDGLDPNDSFLISFDVTNTGETTARNVRVSVDGKEVLLPKSQNIRVIQSLASNETRSQQFNFYVSSEASKQNHPLLIKVEYDEGTDGETQSIQQYVGINVDRSSSDNTTPKIIIDQYVFKPNIIKAGDNFDLSVSFLNTNATRSIKNIKVFLTADEETEKDGKTGNVFTPVNSSNTFYIDSIQPKSKVKKNLTLYAIPDAKAKTYTITANFEYEDSDGNKYEATELIGIPVVQPSRLEVSTISLPPEAFVGDSITIFLEFYNTGKVTLNNLMIKLEGEFETQSRQYFVGNLESGRSDYYDTYITPINPGLLEGNIIFSYEDSAGDYIEVIKELSINIMEMEQFPEDWMDFPPEFNDEPWFKIILKNKFVWALVIILIAVGGFLIRKRIKKKKGMEADEVY</sequence>
<dbReference type="AlphaFoldDB" id="A0A1G5K3M9"/>
<evidence type="ECO:0000256" key="1">
    <source>
        <dbReference type="SAM" id="Phobius"/>
    </source>
</evidence>
<gene>
    <name evidence="3" type="ORF">SAMN03080606_03228</name>
</gene>
<dbReference type="OrthoDB" id="1704454at2"/>
<proteinExistence type="predicted"/>
<protein>
    <recommendedName>
        <fullName evidence="5">CARDB domain-containing protein</fullName>
    </recommendedName>
</protein>
<dbReference type="RefSeq" id="WP_091545586.1">
    <property type="nucleotide sequence ID" value="NZ_FMUS01000023.1"/>
</dbReference>
<name>A0A1G5K3M9_9FIRM</name>
<dbReference type="STRING" id="1120976.SAMN03080606_03228"/>
<feature type="transmembrane region" description="Helical" evidence="1">
    <location>
        <begin position="775"/>
        <end position="791"/>
    </location>
</feature>
<dbReference type="Proteomes" id="UP000198636">
    <property type="component" value="Unassembled WGS sequence"/>
</dbReference>
<dbReference type="Gene3D" id="2.60.40.10">
    <property type="entry name" value="Immunoglobulins"/>
    <property type="match status" value="2"/>
</dbReference>
<accession>A0A1G5K3M9</accession>
<keyword evidence="2" id="KW-0732">Signal</keyword>
<dbReference type="EMBL" id="FMUS01000023">
    <property type="protein sequence ID" value="SCY95187.1"/>
    <property type="molecule type" value="Genomic_DNA"/>
</dbReference>
<evidence type="ECO:0000313" key="4">
    <source>
        <dbReference type="Proteomes" id="UP000198636"/>
    </source>
</evidence>
<reference evidence="3 4" key="1">
    <citation type="submission" date="2016-10" db="EMBL/GenBank/DDBJ databases">
        <authorList>
            <person name="de Groot N.N."/>
        </authorList>
    </citation>
    <scope>NUCLEOTIDE SEQUENCE [LARGE SCALE GENOMIC DNA]</scope>
    <source>
        <strain evidence="3 4">DSM 18978</strain>
    </source>
</reference>
<keyword evidence="1" id="KW-0812">Transmembrane</keyword>
<evidence type="ECO:0000313" key="3">
    <source>
        <dbReference type="EMBL" id="SCY95187.1"/>
    </source>
</evidence>
<keyword evidence="1" id="KW-0472">Membrane</keyword>